<dbReference type="Proteomes" id="UP000320839">
    <property type="component" value="Chromosome"/>
</dbReference>
<evidence type="ECO:0000256" key="2">
    <source>
        <dbReference type="SAM" id="Phobius"/>
    </source>
</evidence>
<dbReference type="AlphaFoldDB" id="A0A518FSL4"/>
<evidence type="ECO:0000313" key="3">
    <source>
        <dbReference type="EMBL" id="QDV19329.1"/>
    </source>
</evidence>
<feature type="transmembrane region" description="Helical" evidence="2">
    <location>
        <begin position="48"/>
        <end position="69"/>
    </location>
</feature>
<sequence length="232" mass="26846">MSSQPPRRRRRRRPQSESESDSPLPRRRKKKSGTSGKKKRKKSANHAALLKIALIAGIGIVLLGGLFMVDWQDVGVAVGMDRSPEKQLTDLKYYQKKQLDLIASFQDKEQAKAAIPQLNEITKELAIISAEHDDWHTIEEEDEIQEHLKLAPEIRERMSQISQEIGQLRSKHESLLREEISRLKGNAAFKLYVTHLVLQRYIGPQRQRSISVSLIPFRRNFRRVRLVWLSRA</sequence>
<evidence type="ECO:0000256" key="1">
    <source>
        <dbReference type="SAM" id="MobiDB-lite"/>
    </source>
</evidence>
<reference evidence="3 4" key="1">
    <citation type="submission" date="2019-02" db="EMBL/GenBank/DDBJ databases">
        <title>Deep-cultivation of Planctomycetes and their phenomic and genomic characterization uncovers novel biology.</title>
        <authorList>
            <person name="Wiegand S."/>
            <person name="Jogler M."/>
            <person name="Boedeker C."/>
            <person name="Pinto D."/>
            <person name="Vollmers J."/>
            <person name="Rivas-Marin E."/>
            <person name="Kohn T."/>
            <person name="Peeters S.H."/>
            <person name="Heuer A."/>
            <person name="Rast P."/>
            <person name="Oberbeckmann S."/>
            <person name="Bunk B."/>
            <person name="Jeske O."/>
            <person name="Meyerdierks A."/>
            <person name="Storesund J.E."/>
            <person name="Kallscheuer N."/>
            <person name="Luecker S."/>
            <person name="Lage O.M."/>
            <person name="Pohl T."/>
            <person name="Merkel B.J."/>
            <person name="Hornburger P."/>
            <person name="Mueller R.-W."/>
            <person name="Bruemmer F."/>
            <person name="Labrenz M."/>
            <person name="Spormann A.M."/>
            <person name="Op den Camp H."/>
            <person name="Overmann J."/>
            <person name="Amann R."/>
            <person name="Jetten M.S.M."/>
            <person name="Mascher T."/>
            <person name="Medema M.H."/>
            <person name="Devos D.P."/>
            <person name="Kaster A.-K."/>
            <person name="Ovreas L."/>
            <person name="Rohde M."/>
            <person name="Galperin M.Y."/>
            <person name="Jogler C."/>
        </authorList>
    </citation>
    <scope>NUCLEOTIDE SEQUENCE [LARGE SCALE GENOMIC DNA]</scope>
    <source>
        <strain evidence="3 4">Pan153</strain>
    </source>
</reference>
<dbReference type="EMBL" id="CP036317">
    <property type="protein sequence ID" value="QDV19329.1"/>
    <property type="molecule type" value="Genomic_DNA"/>
</dbReference>
<gene>
    <name evidence="3" type="ORF">Pan153_39940</name>
</gene>
<keyword evidence="2" id="KW-0812">Transmembrane</keyword>
<feature type="compositionally biased region" description="Basic residues" evidence="1">
    <location>
        <begin position="25"/>
        <end position="42"/>
    </location>
</feature>
<organism evidence="3 4">
    <name type="scientific">Gimesia panareensis</name>
    <dbReference type="NCBI Taxonomy" id="2527978"/>
    <lineage>
        <taxon>Bacteria</taxon>
        <taxon>Pseudomonadati</taxon>
        <taxon>Planctomycetota</taxon>
        <taxon>Planctomycetia</taxon>
        <taxon>Planctomycetales</taxon>
        <taxon>Planctomycetaceae</taxon>
        <taxon>Gimesia</taxon>
    </lineage>
</organism>
<keyword evidence="2" id="KW-1133">Transmembrane helix</keyword>
<name>A0A518FSL4_9PLAN</name>
<proteinExistence type="predicted"/>
<protein>
    <submittedName>
        <fullName evidence="3">Uncharacterized protein</fullName>
    </submittedName>
</protein>
<accession>A0A518FSL4</accession>
<feature type="compositionally biased region" description="Basic residues" evidence="1">
    <location>
        <begin position="1"/>
        <end position="13"/>
    </location>
</feature>
<dbReference type="RefSeq" id="WP_197994647.1">
    <property type="nucleotide sequence ID" value="NZ_CP036317.1"/>
</dbReference>
<evidence type="ECO:0000313" key="4">
    <source>
        <dbReference type="Proteomes" id="UP000320839"/>
    </source>
</evidence>
<keyword evidence="2" id="KW-0472">Membrane</keyword>
<feature type="region of interest" description="Disordered" evidence="1">
    <location>
        <begin position="1"/>
        <end position="42"/>
    </location>
</feature>